<feature type="signal peptide" evidence="2">
    <location>
        <begin position="1"/>
        <end position="22"/>
    </location>
</feature>
<feature type="domain" description="Outer membrane protein beta-barrel" evidence="3">
    <location>
        <begin position="9"/>
        <end position="192"/>
    </location>
</feature>
<evidence type="ECO:0000313" key="5">
    <source>
        <dbReference type="Proteomes" id="UP000663090"/>
    </source>
</evidence>
<feature type="chain" id="PRO_5045187094" evidence="2">
    <location>
        <begin position="23"/>
        <end position="252"/>
    </location>
</feature>
<dbReference type="RefSeq" id="WP_206715600.1">
    <property type="nucleotide sequence ID" value="NZ_CP071091.1"/>
</dbReference>
<dbReference type="EMBL" id="CP071091">
    <property type="protein sequence ID" value="QSQ13797.1"/>
    <property type="molecule type" value="Genomic_DNA"/>
</dbReference>
<protein>
    <submittedName>
        <fullName evidence="4">Outer membrane beta-barrel protein</fullName>
    </submittedName>
</protein>
<keyword evidence="5" id="KW-1185">Reference proteome</keyword>
<evidence type="ECO:0000259" key="3">
    <source>
        <dbReference type="Pfam" id="PF13505"/>
    </source>
</evidence>
<dbReference type="Gene3D" id="2.40.160.20">
    <property type="match status" value="1"/>
</dbReference>
<evidence type="ECO:0000313" key="4">
    <source>
        <dbReference type="EMBL" id="QSQ13797.1"/>
    </source>
</evidence>
<dbReference type="Proteomes" id="UP000663090">
    <property type="component" value="Chromosome"/>
</dbReference>
<dbReference type="InterPro" id="IPR027385">
    <property type="entry name" value="Beta-barrel_OMP"/>
</dbReference>
<reference evidence="4 5" key="1">
    <citation type="submission" date="2021-02" db="EMBL/GenBank/DDBJ databases">
        <title>De Novo genome assembly of isolated myxobacteria.</title>
        <authorList>
            <person name="Stevens D.C."/>
        </authorList>
    </citation>
    <scope>NUCLEOTIDE SEQUENCE [LARGE SCALE GENOMIC DNA]</scope>
    <source>
        <strain evidence="4 5">SCHIC003</strain>
    </source>
</reference>
<evidence type="ECO:0000256" key="2">
    <source>
        <dbReference type="SAM" id="SignalP"/>
    </source>
</evidence>
<sequence length="252" mass="26500">MTGRLSWALAAAVALGSAGASAEDIQETRYSAPTGLQLTVGLGFQAGAGYVYKNSTRLDQSIGDVKLADAANGAVPVLVELGYRVTPNWFVGAYGSYSYIITKESPLTCPSGWDCSASQLRFGPHIQYHFSPEASFDPFVGVGFGMVILSNKNSGTIQVPTPQGVVSGKLELDSQTRGPEFVNVTVGGKWRLGHSLSFGPYLTGTYASYTARSGTTTTTLPAPLPSGTTPLPYADDGPYGLIMLGVRASWNI</sequence>
<proteinExistence type="predicted"/>
<keyword evidence="1 2" id="KW-0732">Signal</keyword>
<name>A0ABX7N4W5_9BACT</name>
<dbReference type="InterPro" id="IPR011250">
    <property type="entry name" value="OMP/PagP_B-barrel"/>
</dbReference>
<accession>A0ABX7N4W5</accession>
<organism evidence="4 5">
    <name type="scientific">Myxococcus landrumensis</name>
    <dbReference type="NCBI Taxonomy" id="2813577"/>
    <lineage>
        <taxon>Bacteria</taxon>
        <taxon>Pseudomonadati</taxon>
        <taxon>Myxococcota</taxon>
        <taxon>Myxococcia</taxon>
        <taxon>Myxococcales</taxon>
        <taxon>Cystobacterineae</taxon>
        <taxon>Myxococcaceae</taxon>
        <taxon>Myxococcus</taxon>
    </lineage>
</organism>
<dbReference type="Pfam" id="PF13505">
    <property type="entry name" value="OMP_b-brl"/>
    <property type="match status" value="1"/>
</dbReference>
<gene>
    <name evidence="4" type="ORF">JY572_36640</name>
</gene>
<dbReference type="SUPFAM" id="SSF56925">
    <property type="entry name" value="OMPA-like"/>
    <property type="match status" value="1"/>
</dbReference>
<evidence type="ECO:0000256" key="1">
    <source>
        <dbReference type="ARBA" id="ARBA00022729"/>
    </source>
</evidence>